<feature type="signal peptide" evidence="1">
    <location>
        <begin position="1"/>
        <end position="21"/>
    </location>
</feature>
<dbReference type="PROSITE" id="PS51257">
    <property type="entry name" value="PROKAR_LIPOPROTEIN"/>
    <property type="match status" value="1"/>
</dbReference>
<reference evidence="3" key="1">
    <citation type="submission" date="2018-01" db="EMBL/GenBank/DDBJ databases">
        <title>Complete genome of Tamlana sp. UJ94.</title>
        <authorList>
            <person name="Jung J."/>
            <person name="Chung D."/>
            <person name="Bae S.S."/>
            <person name="Baek K."/>
        </authorList>
    </citation>
    <scope>NUCLEOTIDE SEQUENCE [LARGE SCALE GENOMIC DNA]</scope>
    <source>
        <strain evidence="3">UJ94</strain>
    </source>
</reference>
<sequence length="72" mass="8408">MNYYKLTTLVLLGLFVFSCQNQDDEFSQSSEKFNTDGMLQLGAQLQNPYAVSIMKKAYENLKKNEFRCKVHF</sequence>
<dbReference type="EMBL" id="CP025938">
    <property type="protein sequence ID" value="AUS06389.1"/>
    <property type="molecule type" value="Genomic_DNA"/>
</dbReference>
<protein>
    <submittedName>
        <fullName evidence="2">Uncharacterized protein</fullName>
    </submittedName>
</protein>
<dbReference type="Proteomes" id="UP000236592">
    <property type="component" value="Chromosome"/>
</dbReference>
<dbReference type="KEGG" id="taj:C1A40_13455"/>
<organism evidence="2 3">
    <name type="scientific">Pseudotamlana carrageenivorans</name>
    <dbReference type="NCBI Taxonomy" id="2069432"/>
    <lineage>
        <taxon>Bacteria</taxon>
        <taxon>Pseudomonadati</taxon>
        <taxon>Bacteroidota</taxon>
        <taxon>Flavobacteriia</taxon>
        <taxon>Flavobacteriales</taxon>
        <taxon>Flavobacteriaceae</taxon>
        <taxon>Pseudotamlana</taxon>
    </lineage>
</organism>
<evidence type="ECO:0000313" key="2">
    <source>
        <dbReference type="EMBL" id="AUS06389.1"/>
    </source>
</evidence>
<dbReference type="OrthoDB" id="1489647at2"/>
<evidence type="ECO:0000256" key="1">
    <source>
        <dbReference type="SAM" id="SignalP"/>
    </source>
</evidence>
<accession>A0A2I7SKE9</accession>
<gene>
    <name evidence="2" type="ORF">C1A40_13455</name>
</gene>
<keyword evidence="1" id="KW-0732">Signal</keyword>
<dbReference type="AlphaFoldDB" id="A0A2I7SKE9"/>
<name>A0A2I7SKE9_9FLAO</name>
<feature type="chain" id="PRO_5014351804" evidence="1">
    <location>
        <begin position="22"/>
        <end position="72"/>
    </location>
</feature>
<keyword evidence="3" id="KW-1185">Reference proteome</keyword>
<evidence type="ECO:0000313" key="3">
    <source>
        <dbReference type="Proteomes" id="UP000236592"/>
    </source>
</evidence>
<proteinExistence type="predicted"/>